<evidence type="ECO:0000256" key="4">
    <source>
        <dbReference type="ARBA" id="ARBA00012448"/>
    </source>
</evidence>
<feature type="domain" description="Penicillin-binding protein transpeptidase" evidence="7">
    <location>
        <begin position="262"/>
        <end position="567"/>
    </location>
</feature>
<sequence length="574" mass="64427">MKISRVQLSACLLFLFFCFLIYKLADIQLISTENYGPNNVNLLEESVDQRSSEIILSSGRGIILDRNKEPLSYGEVKDIVLFPFVSSIELPEDIEKILYTIDVQWKSKLVKEKEPVYLSQLTGKKVSTELYDKISNATIPGLVAIKRSQENDPTIAAHLIGLVRNNPDEYFERYQDSIHSNKDVKPIGISGLQKAFDSLLISQQEQRLMYHVDALGNPLLGLELRYLGSGDHFYPAKIRTTIDATIQTMIENVLNSHQMEKGGVVLLDVSTNEVVAMASRPNMRQDHPYINHAMKNQMLTAHFPGSLFKTVVAAAAIENNRESLDKIYDCNRNVYGDGSSSRQLGELNFKESFVESCNYTFASIAKVLLEDNSNILQDYTNKLGLSGPVGWTGNLYHQENFKQFPEEELGRVWGDEYDPFVDRAIAQTAIGQKEVKVTPLAVANMVSTIVNNGVKREISVVDEILYNNGTIMKEFSSKQSIENSIEPETAIKLKALFTEVVNDGTGKMLNDLSIAGKSGTAETGRENSHHYWFAGFFPVENPKYSMVVVDLDQTSEIGKTYPIYHEIADNLMDQ</sequence>
<comment type="caution">
    <text evidence="9">The sequence shown here is derived from an EMBL/GenBank/DDBJ whole genome shotgun (WGS) entry which is preliminary data.</text>
</comment>
<dbReference type="InterPro" id="IPR036138">
    <property type="entry name" value="PBP_dimer_sf"/>
</dbReference>
<dbReference type="Gene3D" id="3.90.1310.10">
    <property type="entry name" value="Penicillin-binding protein 2a (Domain 2)"/>
    <property type="match status" value="1"/>
</dbReference>
<name>A0ABS2MUQ3_9BACI</name>
<reference evidence="9 10" key="1">
    <citation type="submission" date="2021-01" db="EMBL/GenBank/DDBJ databases">
        <title>Genomic Encyclopedia of Type Strains, Phase IV (KMG-IV): sequencing the most valuable type-strain genomes for metagenomic binning, comparative biology and taxonomic classification.</title>
        <authorList>
            <person name="Goeker M."/>
        </authorList>
    </citation>
    <scope>NUCLEOTIDE SEQUENCE [LARGE SCALE GENOMIC DNA]</scope>
    <source>
        <strain evidence="9 10">DSM 23711</strain>
    </source>
</reference>
<dbReference type="Gene3D" id="3.40.710.10">
    <property type="entry name" value="DD-peptidase/beta-lactamase superfamily"/>
    <property type="match status" value="1"/>
</dbReference>
<dbReference type="SUPFAM" id="SSF56601">
    <property type="entry name" value="beta-lactamase/transpeptidase-like"/>
    <property type="match status" value="1"/>
</dbReference>
<evidence type="ECO:0000256" key="6">
    <source>
        <dbReference type="ARBA" id="ARBA00034000"/>
    </source>
</evidence>
<dbReference type="SUPFAM" id="SSF56519">
    <property type="entry name" value="Penicillin binding protein dimerisation domain"/>
    <property type="match status" value="1"/>
</dbReference>
<dbReference type="InterPro" id="IPR005311">
    <property type="entry name" value="PBP_dimer"/>
</dbReference>
<evidence type="ECO:0000256" key="3">
    <source>
        <dbReference type="ARBA" id="ARBA00007171"/>
    </source>
</evidence>
<evidence type="ECO:0000256" key="5">
    <source>
        <dbReference type="ARBA" id="ARBA00023136"/>
    </source>
</evidence>
<comment type="similarity">
    <text evidence="3">Belongs to the transpeptidase family.</text>
</comment>
<dbReference type="Proteomes" id="UP001296943">
    <property type="component" value="Unassembled WGS sequence"/>
</dbReference>
<accession>A0ABS2MUQ3</accession>
<keyword evidence="9" id="KW-0132">Cell division</keyword>
<dbReference type="EC" id="3.4.16.4" evidence="4"/>
<comment type="catalytic activity">
    <reaction evidence="6">
        <text>Preferential cleavage: (Ac)2-L-Lys-D-Ala-|-D-Ala. Also transpeptidation of peptidyl-alanyl moieties that are N-acyl substituents of D-alanine.</text>
        <dbReference type="EC" id="3.4.16.4"/>
    </reaction>
</comment>
<evidence type="ECO:0000259" key="8">
    <source>
        <dbReference type="Pfam" id="PF03717"/>
    </source>
</evidence>
<evidence type="ECO:0000256" key="2">
    <source>
        <dbReference type="ARBA" id="ARBA00004752"/>
    </source>
</evidence>
<evidence type="ECO:0000313" key="9">
    <source>
        <dbReference type="EMBL" id="MBM7569577.1"/>
    </source>
</evidence>
<comment type="subcellular location">
    <subcellularLocation>
        <location evidence="1">Membrane</location>
    </subcellularLocation>
</comment>
<feature type="domain" description="Penicillin-binding protein dimerisation" evidence="8">
    <location>
        <begin position="59"/>
        <end position="219"/>
    </location>
</feature>
<evidence type="ECO:0000313" key="10">
    <source>
        <dbReference type="Proteomes" id="UP001296943"/>
    </source>
</evidence>
<dbReference type="Pfam" id="PF03717">
    <property type="entry name" value="PBP_dimer"/>
    <property type="match status" value="1"/>
</dbReference>
<evidence type="ECO:0000259" key="7">
    <source>
        <dbReference type="Pfam" id="PF00905"/>
    </source>
</evidence>
<proteinExistence type="inferred from homology"/>
<dbReference type="InterPro" id="IPR050515">
    <property type="entry name" value="Beta-lactam/transpept"/>
</dbReference>
<dbReference type="EMBL" id="JAFBDR010000001">
    <property type="protein sequence ID" value="MBM7569577.1"/>
    <property type="molecule type" value="Genomic_DNA"/>
</dbReference>
<dbReference type="InterPro" id="IPR001460">
    <property type="entry name" value="PCN-bd_Tpept"/>
</dbReference>
<dbReference type="PANTHER" id="PTHR30627:SF24">
    <property type="entry name" value="PENICILLIN-BINDING PROTEIN 4B"/>
    <property type="match status" value="1"/>
</dbReference>
<evidence type="ECO:0000256" key="1">
    <source>
        <dbReference type="ARBA" id="ARBA00004370"/>
    </source>
</evidence>
<protein>
    <recommendedName>
        <fullName evidence="4">serine-type D-Ala-D-Ala carboxypeptidase</fullName>
        <ecNumber evidence="4">3.4.16.4</ecNumber>
    </recommendedName>
</protein>
<dbReference type="PANTHER" id="PTHR30627">
    <property type="entry name" value="PEPTIDOGLYCAN D,D-TRANSPEPTIDASE"/>
    <property type="match status" value="1"/>
</dbReference>
<organism evidence="9 10">
    <name type="scientific">Aquibacillus albus</name>
    <dbReference type="NCBI Taxonomy" id="1168171"/>
    <lineage>
        <taxon>Bacteria</taxon>
        <taxon>Bacillati</taxon>
        <taxon>Bacillota</taxon>
        <taxon>Bacilli</taxon>
        <taxon>Bacillales</taxon>
        <taxon>Bacillaceae</taxon>
        <taxon>Aquibacillus</taxon>
    </lineage>
</organism>
<dbReference type="GO" id="GO:0051301">
    <property type="term" value="P:cell division"/>
    <property type="evidence" value="ECO:0007669"/>
    <property type="project" value="UniProtKB-KW"/>
</dbReference>
<dbReference type="InterPro" id="IPR012338">
    <property type="entry name" value="Beta-lactam/transpept-like"/>
</dbReference>
<keyword evidence="9" id="KW-0131">Cell cycle</keyword>
<keyword evidence="5" id="KW-0472">Membrane</keyword>
<comment type="pathway">
    <text evidence="2">Cell wall biogenesis; peptidoglycan biosynthesis.</text>
</comment>
<gene>
    <name evidence="9" type="ORF">JOC48_000046</name>
</gene>
<dbReference type="RefSeq" id="WP_204497033.1">
    <property type="nucleotide sequence ID" value="NZ_JAFBDR010000001.1"/>
</dbReference>
<dbReference type="Pfam" id="PF00905">
    <property type="entry name" value="Transpeptidase"/>
    <property type="match status" value="1"/>
</dbReference>
<keyword evidence="10" id="KW-1185">Reference proteome</keyword>